<name>A0A2I3C524_VIBAX</name>
<dbReference type="KEGG" id="vag:N646_0873"/>
<dbReference type="EMBL" id="CP006718">
    <property type="protein sequence ID" value="AGV16706.1"/>
    <property type="molecule type" value="Genomic_DNA"/>
</dbReference>
<organism evidence="1 2">
    <name type="scientific">Vibrio alginolyticus (strain ATCC 17749 / DSM 2171 / NBRC 15630 / NCIMB 1903 / NCTC 12160 / XII-53)</name>
    <dbReference type="NCBI Taxonomy" id="1219076"/>
    <lineage>
        <taxon>Bacteria</taxon>
        <taxon>Pseudomonadati</taxon>
        <taxon>Pseudomonadota</taxon>
        <taxon>Gammaproteobacteria</taxon>
        <taxon>Vibrionales</taxon>
        <taxon>Vibrionaceae</taxon>
        <taxon>Vibrio</taxon>
    </lineage>
</organism>
<proteinExistence type="predicted"/>
<dbReference type="Proteomes" id="UP000016714">
    <property type="component" value="Chromosome 1"/>
</dbReference>
<evidence type="ECO:0000313" key="2">
    <source>
        <dbReference type="Proteomes" id="UP000016714"/>
    </source>
</evidence>
<protein>
    <submittedName>
        <fullName evidence="1">Uncharacterized protein</fullName>
    </submittedName>
</protein>
<dbReference type="HOGENOM" id="CLU_3049173_0_0_6"/>
<accession>A0A2I3C524</accession>
<sequence>MIHSSIFDGQSSVSSVLNQCIAIFQAVVSFFGGDRAGQSKICFWLQICSVSWLV</sequence>
<dbReference type="AlphaFoldDB" id="A0A2I3C524"/>
<gene>
    <name evidence="1" type="ORF">N646_0873</name>
</gene>
<reference evidence="1 2" key="1">
    <citation type="journal article" date="2015" name="Genome Announc.">
        <title>Complete genome sequence of Vibrio alginolyticus ATCC 17749.</title>
        <authorList>
            <person name="Liu X.F."/>
            <person name="Cao Y."/>
            <person name="Zhang H.L."/>
            <person name="Chen Y.J."/>
            <person name="Hu C.J."/>
        </authorList>
    </citation>
    <scope>NUCLEOTIDE SEQUENCE [LARGE SCALE GENOMIC DNA]</scope>
    <source>
        <strain evidence="2">ATCC 17749 / DSM 2171 / NBRC 15630 / NCIMB 1903 / NCTC 12160 / XII-53</strain>
    </source>
</reference>
<evidence type="ECO:0000313" key="1">
    <source>
        <dbReference type="EMBL" id="AGV16706.1"/>
    </source>
</evidence>